<proteinExistence type="predicted"/>
<dbReference type="AlphaFoldDB" id="A0A645HK18"/>
<sequence>MSELGLLPPDTCRLEKYSLRTGMYMHTLIRRDSAKGAEMIINGNAMGLIEIGTLLSEYPDASEASRSLAEQFAHMQHANIWDAKNLL</sequence>
<protein>
    <submittedName>
        <fullName evidence="1">Uncharacterized protein</fullName>
    </submittedName>
</protein>
<evidence type="ECO:0000313" key="1">
    <source>
        <dbReference type="EMBL" id="MPN38946.1"/>
    </source>
</evidence>
<name>A0A645HK18_9ZZZZ</name>
<gene>
    <name evidence="1" type="ORF">SDC9_186471</name>
</gene>
<organism evidence="1">
    <name type="scientific">bioreactor metagenome</name>
    <dbReference type="NCBI Taxonomy" id="1076179"/>
    <lineage>
        <taxon>unclassified sequences</taxon>
        <taxon>metagenomes</taxon>
        <taxon>ecological metagenomes</taxon>
    </lineage>
</organism>
<dbReference type="EMBL" id="VSSQ01094474">
    <property type="protein sequence ID" value="MPN38946.1"/>
    <property type="molecule type" value="Genomic_DNA"/>
</dbReference>
<comment type="caution">
    <text evidence="1">The sequence shown here is derived from an EMBL/GenBank/DDBJ whole genome shotgun (WGS) entry which is preliminary data.</text>
</comment>
<reference evidence="1" key="1">
    <citation type="submission" date="2019-08" db="EMBL/GenBank/DDBJ databases">
        <authorList>
            <person name="Kucharzyk K."/>
            <person name="Murdoch R.W."/>
            <person name="Higgins S."/>
            <person name="Loffler F."/>
        </authorList>
    </citation>
    <scope>NUCLEOTIDE SEQUENCE</scope>
</reference>
<accession>A0A645HK18</accession>